<keyword evidence="1" id="KW-0472">Membrane</keyword>
<sequence>MNGRGALSLCKTTFAGISKATDARMGCALIAAGAFFVALIALPAPLLAFQTRALEDLRAEQMRLHQQWIRLEAMFDPEATAAALAPGEGSLRGVIGFRQRSGLRKQTVTADREWVQLFPMTPYMQEMVKTFRMEGDESPRVHQRAARYSARVITDTKGNFEFHGLKPGRYFLISKVPYGRRISYQVDSGERQISYSPMFGTGSIIPIYSEVRTEIPDTAWITRIVEVKPGSPTLFQPSDKPD</sequence>
<keyword evidence="3" id="KW-1185">Reference proteome</keyword>
<accession>A0ABQ6ZJE0</accession>
<evidence type="ECO:0000313" key="2">
    <source>
        <dbReference type="EMBL" id="KAF1726225.1"/>
    </source>
</evidence>
<reference evidence="2 3" key="1">
    <citation type="submission" date="2017-10" db="EMBL/GenBank/DDBJ databases">
        <title>Whole genome sequencing of members of genus Pseudoxanthomonas.</title>
        <authorList>
            <person name="Kumar S."/>
            <person name="Bansal K."/>
            <person name="Kaur A."/>
            <person name="Patil P."/>
            <person name="Sharma S."/>
            <person name="Patil P.B."/>
        </authorList>
    </citation>
    <scope>NUCLEOTIDE SEQUENCE [LARGE SCALE GENOMIC DNA]</scope>
    <source>
        <strain evidence="2 3">DSM 17109</strain>
    </source>
</reference>
<feature type="transmembrane region" description="Helical" evidence="1">
    <location>
        <begin position="28"/>
        <end position="49"/>
    </location>
</feature>
<evidence type="ECO:0008006" key="4">
    <source>
        <dbReference type="Google" id="ProtNLM"/>
    </source>
</evidence>
<proteinExistence type="predicted"/>
<comment type="caution">
    <text evidence="2">The sequence shown here is derived from an EMBL/GenBank/DDBJ whole genome shotgun (WGS) entry which is preliminary data.</text>
</comment>
<keyword evidence="1" id="KW-0812">Transmembrane</keyword>
<keyword evidence="1" id="KW-1133">Transmembrane helix</keyword>
<name>A0ABQ6ZJE0_9GAMM</name>
<dbReference type="RefSeq" id="WP_162337008.1">
    <property type="nucleotide sequence ID" value="NZ_JBHSRQ010000008.1"/>
</dbReference>
<dbReference type="SUPFAM" id="SSF117074">
    <property type="entry name" value="Hypothetical protein PA1324"/>
    <property type="match status" value="1"/>
</dbReference>
<gene>
    <name evidence="2" type="ORF">CSC78_06095</name>
</gene>
<dbReference type="Proteomes" id="UP000781710">
    <property type="component" value="Unassembled WGS sequence"/>
</dbReference>
<protein>
    <recommendedName>
        <fullName evidence="4">Carboxypeptidase regulatory-like domain-containing protein</fullName>
    </recommendedName>
</protein>
<evidence type="ECO:0000313" key="3">
    <source>
        <dbReference type="Proteomes" id="UP000781710"/>
    </source>
</evidence>
<evidence type="ECO:0000256" key="1">
    <source>
        <dbReference type="SAM" id="Phobius"/>
    </source>
</evidence>
<dbReference type="EMBL" id="PDWW01000005">
    <property type="protein sequence ID" value="KAF1726225.1"/>
    <property type="molecule type" value="Genomic_DNA"/>
</dbReference>
<organism evidence="2 3">
    <name type="scientific">Pseudoxanthomonas japonensis</name>
    <dbReference type="NCBI Taxonomy" id="69284"/>
    <lineage>
        <taxon>Bacteria</taxon>
        <taxon>Pseudomonadati</taxon>
        <taxon>Pseudomonadota</taxon>
        <taxon>Gammaproteobacteria</taxon>
        <taxon>Lysobacterales</taxon>
        <taxon>Lysobacteraceae</taxon>
        <taxon>Pseudoxanthomonas</taxon>
    </lineage>
</organism>